<feature type="region of interest" description="Disordered" evidence="5">
    <location>
        <begin position="1"/>
        <end position="22"/>
    </location>
</feature>
<dbReference type="GO" id="GO:0016887">
    <property type="term" value="F:ATP hydrolysis activity"/>
    <property type="evidence" value="ECO:0007669"/>
    <property type="project" value="InterPro"/>
</dbReference>
<evidence type="ECO:0000256" key="4">
    <source>
        <dbReference type="ARBA" id="ARBA00066388"/>
    </source>
</evidence>
<dbReference type="InterPro" id="IPR027417">
    <property type="entry name" value="P-loop_NTPase"/>
</dbReference>
<dbReference type="GO" id="GO:0015418">
    <property type="term" value="F:ABC-type quaternary ammonium compound transporting activity"/>
    <property type="evidence" value="ECO:0007669"/>
    <property type="project" value="UniProtKB-EC"/>
</dbReference>
<proteinExistence type="predicted"/>
<evidence type="ECO:0000313" key="7">
    <source>
        <dbReference type="EMBL" id="SDJ69892.1"/>
    </source>
</evidence>
<evidence type="ECO:0000256" key="5">
    <source>
        <dbReference type="SAM" id="MobiDB-lite"/>
    </source>
</evidence>
<dbReference type="PROSITE" id="PS50893">
    <property type="entry name" value="ABC_TRANSPORTER_2"/>
    <property type="match status" value="1"/>
</dbReference>
<protein>
    <recommendedName>
        <fullName evidence="4">ABC-type quaternary amine transporter</fullName>
        <ecNumber evidence="4">7.6.2.9</ecNumber>
    </recommendedName>
</protein>
<dbReference type="SMART" id="SM00382">
    <property type="entry name" value="AAA"/>
    <property type="match status" value="1"/>
</dbReference>
<sequence length="370" mass="40017">MRSVLGSGETATAPESHREPDDGLRLEGLTVRYGGTTALSDVDLHVPRGQVLAVLGPSGCGKTTLLRSVAGLERPSEGRIAFDGVELSEVPVHRRGFGMVFQEGQLFGHRDVAGNVDFALRMRSVGRSERRDTVTRLLELVGLGGYQDRRVTELSGGQAQRVALARALAADPRLLLLDEPLSGLDRRLRERLAVDLARVLDRNRMTGVLVTHDHDEAFTLADRTAVLVAGRIEQLDTPWRLWHRPATEEVARFLGCGTVLPGHAEDETIRCELGTVPRPADCPSGTVRIGLRAAGLRAAPAGEEAPIGQPRAVVRERVHRQDHVRLTVTVPDAPGLAPLEAVTSLDDVPHLDEEVTLTLEPSGTALITET</sequence>
<organism evidence="7 8">
    <name type="scientific">Actinopolyspora mzabensis</name>
    <dbReference type="NCBI Taxonomy" id="995066"/>
    <lineage>
        <taxon>Bacteria</taxon>
        <taxon>Bacillati</taxon>
        <taxon>Actinomycetota</taxon>
        <taxon>Actinomycetes</taxon>
        <taxon>Actinopolysporales</taxon>
        <taxon>Actinopolysporaceae</taxon>
        <taxon>Actinopolyspora</taxon>
    </lineage>
</organism>
<dbReference type="Pfam" id="PF00005">
    <property type="entry name" value="ABC_tran"/>
    <property type="match status" value="1"/>
</dbReference>
<dbReference type="InterPro" id="IPR003593">
    <property type="entry name" value="AAA+_ATPase"/>
</dbReference>
<dbReference type="PANTHER" id="PTHR42781:SF4">
    <property type="entry name" value="SPERMIDINE_PUTRESCINE IMPORT ATP-BINDING PROTEIN POTA"/>
    <property type="match status" value="1"/>
</dbReference>
<keyword evidence="1" id="KW-0813">Transport</keyword>
<keyword evidence="3 7" id="KW-0067">ATP-binding</keyword>
<gene>
    <name evidence="7" type="ORF">SAMN04487820_101352</name>
</gene>
<dbReference type="InterPro" id="IPR017871">
    <property type="entry name" value="ABC_transporter-like_CS"/>
</dbReference>
<dbReference type="InterPro" id="IPR050093">
    <property type="entry name" value="ABC_SmlMolc_Importer"/>
</dbReference>
<evidence type="ECO:0000256" key="3">
    <source>
        <dbReference type="ARBA" id="ARBA00022840"/>
    </source>
</evidence>
<evidence type="ECO:0000259" key="6">
    <source>
        <dbReference type="PROSITE" id="PS50893"/>
    </source>
</evidence>
<accession>A0A1G8VV58</accession>
<dbReference type="FunFam" id="3.40.50.300:FF:000425">
    <property type="entry name" value="Probable ABC transporter, ATP-binding subunit"/>
    <property type="match status" value="1"/>
</dbReference>
<dbReference type="GO" id="GO:0005524">
    <property type="term" value="F:ATP binding"/>
    <property type="evidence" value="ECO:0007669"/>
    <property type="project" value="UniProtKB-KW"/>
</dbReference>
<dbReference type="EC" id="7.6.2.9" evidence="4"/>
<dbReference type="PROSITE" id="PS00211">
    <property type="entry name" value="ABC_TRANSPORTER_1"/>
    <property type="match status" value="1"/>
</dbReference>
<keyword evidence="2" id="KW-0547">Nucleotide-binding</keyword>
<evidence type="ECO:0000256" key="1">
    <source>
        <dbReference type="ARBA" id="ARBA00022448"/>
    </source>
</evidence>
<dbReference type="Gene3D" id="3.40.50.300">
    <property type="entry name" value="P-loop containing nucleotide triphosphate hydrolases"/>
    <property type="match status" value="1"/>
</dbReference>
<dbReference type="OrthoDB" id="9802264at2"/>
<dbReference type="Proteomes" id="UP000199213">
    <property type="component" value="Unassembled WGS sequence"/>
</dbReference>
<dbReference type="InterPro" id="IPR003439">
    <property type="entry name" value="ABC_transporter-like_ATP-bd"/>
</dbReference>
<dbReference type="EMBL" id="FNFM01000001">
    <property type="protein sequence ID" value="SDJ69892.1"/>
    <property type="molecule type" value="Genomic_DNA"/>
</dbReference>
<feature type="domain" description="ABC transporter" evidence="6">
    <location>
        <begin position="24"/>
        <end position="254"/>
    </location>
</feature>
<dbReference type="AlphaFoldDB" id="A0A1G8VV58"/>
<name>A0A1G8VV58_ACTMZ</name>
<keyword evidence="8" id="KW-1185">Reference proteome</keyword>
<dbReference type="SUPFAM" id="SSF52540">
    <property type="entry name" value="P-loop containing nucleoside triphosphate hydrolases"/>
    <property type="match status" value="1"/>
</dbReference>
<dbReference type="PANTHER" id="PTHR42781">
    <property type="entry name" value="SPERMIDINE/PUTRESCINE IMPORT ATP-BINDING PROTEIN POTA"/>
    <property type="match status" value="1"/>
</dbReference>
<evidence type="ECO:0000313" key="8">
    <source>
        <dbReference type="Proteomes" id="UP000199213"/>
    </source>
</evidence>
<reference evidence="8" key="1">
    <citation type="submission" date="2016-10" db="EMBL/GenBank/DDBJ databases">
        <authorList>
            <person name="Varghese N."/>
            <person name="Submissions S."/>
        </authorList>
    </citation>
    <scope>NUCLEOTIDE SEQUENCE [LARGE SCALE GENOMIC DNA]</scope>
    <source>
        <strain evidence="8">DSM 45460</strain>
    </source>
</reference>
<evidence type="ECO:0000256" key="2">
    <source>
        <dbReference type="ARBA" id="ARBA00022741"/>
    </source>
</evidence>
<dbReference type="RefSeq" id="WP_092625662.1">
    <property type="nucleotide sequence ID" value="NZ_FNFM01000001.1"/>
</dbReference>